<keyword evidence="2" id="KW-1185">Reference proteome</keyword>
<organism evidence="1 2">
    <name type="scientific">Musa balbisiana</name>
    <name type="common">Banana</name>
    <dbReference type="NCBI Taxonomy" id="52838"/>
    <lineage>
        <taxon>Eukaryota</taxon>
        <taxon>Viridiplantae</taxon>
        <taxon>Streptophyta</taxon>
        <taxon>Embryophyta</taxon>
        <taxon>Tracheophyta</taxon>
        <taxon>Spermatophyta</taxon>
        <taxon>Magnoliopsida</taxon>
        <taxon>Liliopsida</taxon>
        <taxon>Zingiberales</taxon>
        <taxon>Musaceae</taxon>
        <taxon>Musa</taxon>
    </lineage>
</organism>
<gene>
    <name evidence="1" type="ORF">C4D60_Mb02t14330</name>
</gene>
<name>A0A4S8ICZ4_MUSBA</name>
<evidence type="ECO:0000313" key="1">
    <source>
        <dbReference type="EMBL" id="THU45102.1"/>
    </source>
</evidence>
<comment type="caution">
    <text evidence="1">The sequence shown here is derived from an EMBL/GenBank/DDBJ whole genome shotgun (WGS) entry which is preliminary data.</text>
</comment>
<protein>
    <submittedName>
        <fullName evidence="1">Uncharacterized protein</fullName>
    </submittedName>
</protein>
<accession>A0A4S8ICZ4</accession>
<reference evidence="1 2" key="1">
    <citation type="journal article" date="2019" name="Nat. Plants">
        <title>Genome sequencing of Musa balbisiana reveals subgenome evolution and function divergence in polyploid bananas.</title>
        <authorList>
            <person name="Yao X."/>
        </authorList>
    </citation>
    <scope>NUCLEOTIDE SEQUENCE [LARGE SCALE GENOMIC DNA]</scope>
    <source>
        <strain evidence="2">cv. DH-PKW</strain>
        <tissue evidence="1">Leaves</tissue>
    </source>
</reference>
<evidence type="ECO:0000313" key="2">
    <source>
        <dbReference type="Proteomes" id="UP000317650"/>
    </source>
</evidence>
<dbReference type="AlphaFoldDB" id="A0A4S8ICZ4"/>
<dbReference type="Proteomes" id="UP000317650">
    <property type="component" value="Chromosome 2"/>
</dbReference>
<sequence length="110" mass="11777">MSGGRGRRRFDFKNSAGTKGIGEVGERECVCVSLGSGVAREKAMREPECSRPPLSVGDVRNAVPEGKIEFREGDSRITISSVRVHADIVDLGPKSAGITNPSPFRGYARS</sequence>
<proteinExistence type="predicted"/>
<dbReference type="EMBL" id="PYDT01000011">
    <property type="protein sequence ID" value="THU45102.1"/>
    <property type="molecule type" value="Genomic_DNA"/>
</dbReference>